<dbReference type="AlphaFoldDB" id="S3DIM2"/>
<feature type="transmembrane region" description="Helical" evidence="5">
    <location>
        <begin position="79"/>
        <end position="99"/>
    </location>
</feature>
<evidence type="ECO:0000256" key="4">
    <source>
        <dbReference type="ARBA" id="ARBA00023136"/>
    </source>
</evidence>
<evidence type="ECO:0000256" key="2">
    <source>
        <dbReference type="ARBA" id="ARBA00022692"/>
    </source>
</evidence>
<dbReference type="PATRIC" id="fig|1236703.3.peg.11"/>
<evidence type="ECO:0000256" key="5">
    <source>
        <dbReference type="HAMAP-Rule" id="MF_00189"/>
    </source>
</evidence>
<dbReference type="PANTHER" id="PTHR36917">
    <property type="entry name" value="INTRACELLULAR SEPTATION PROTEIN A-RELATED"/>
    <property type="match status" value="1"/>
</dbReference>
<keyword evidence="2 5" id="KW-0812">Transmembrane</keyword>
<name>S3DIM2_9GAMM</name>
<keyword evidence="7" id="KW-1185">Reference proteome</keyword>
<dbReference type="EMBL" id="AMSD01000001">
    <property type="protein sequence ID" value="EPE37575.1"/>
    <property type="molecule type" value="Genomic_DNA"/>
</dbReference>
<keyword evidence="3 5" id="KW-1133">Transmembrane helix</keyword>
<reference evidence="6 7" key="1">
    <citation type="journal article" date="2014" name="Environ. Microbiol.">
        <title>Genomic signatures of obligate host dependence in the luminous bacterial symbiont of a vertebrate.</title>
        <authorList>
            <person name="Hendry T.A."/>
            <person name="de Wet J.R."/>
            <person name="Dunlap P.V."/>
        </authorList>
    </citation>
    <scope>NUCLEOTIDE SEQUENCE [LARGE SCALE GENOMIC DNA]</scope>
    <source>
        <strain evidence="6 7">Akat1</strain>
    </source>
</reference>
<dbReference type="Proteomes" id="UP000053688">
    <property type="component" value="Unassembled WGS sequence"/>
</dbReference>
<comment type="function">
    <text evidence="5">Plays a role in cell envelope biogenesis, maintenance of cell envelope integrity and membrane homeostasis.</text>
</comment>
<accession>S3DIM2</accession>
<evidence type="ECO:0000256" key="3">
    <source>
        <dbReference type="ARBA" id="ARBA00022989"/>
    </source>
</evidence>
<feature type="transmembrane region" description="Helical" evidence="5">
    <location>
        <begin position="20"/>
        <end position="43"/>
    </location>
</feature>
<keyword evidence="4 5" id="KW-0472">Membrane</keyword>
<dbReference type="PANTHER" id="PTHR36917:SF1">
    <property type="entry name" value="INNER MEMBRANE-SPANNING PROTEIN YCIB"/>
    <property type="match status" value="1"/>
</dbReference>
<organism evidence="6 7">
    <name type="scientific">Candidatus Photodesmus katoptron Akat1</name>
    <dbReference type="NCBI Taxonomy" id="1236703"/>
    <lineage>
        <taxon>Bacteria</taxon>
        <taxon>Pseudomonadati</taxon>
        <taxon>Pseudomonadota</taxon>
        <taxon>Gammaproteobacteria</taxon>
        <taxon>Vibrionales</taxon>
        <taxon>Vibrionaceae</taxon>
        <taxon>Candidatus Photodesmus</taxon>
    </lineage>
</organism>
<dbReference type="eggNOG" id="COG2917">
    <property type="taxonomic scope" value="Bacteria"/>
</dbReference>
<comment type="subcellular location">
    <subcellularLocation>
        <location evidence="5">Cell inner membrane</location>
        <topology evidence="5">Multi-pass membrane protein</topology>
    </subcellularLocation>
</comment>
<evidence type="ECO:0000313" key="7">
    <source>
        <dbReference type="Proteomes" id="UP000053688"/>
    </source>
</evidence>
<dbReference type="STRING" id="28176.CF66_2419"/>
<dbReference type="InterPro" id="IPR006008">
    <property type="entry name" value="YciB"/>
</dbReference>
<comment type="similarity">
    <text evidence="5">Belongs to the YciB family.</text>
</comment>
<proteinExistence type="inferred from homology"/>
<protein>
    <recommendedName>
        <fullName evidence="5">Inner membrane-spanning protein YciB</fullName>
    </recommendedName>
</protein>
<keyword evidence="5" id="KW-0997">Cell inner membrane</keyword>
<evidence type="ECO:0000313" key="6">
    <source>
        <dbReference type="EMBL" id="EPE37575.1"/>
    </source>
</evidence>
<dbReference type="NCBIfam" id="NF001324">
    <property type="entry name" value="PRK00259.1-2"/>
    <property type="match status" value="1"/>
</dbReference>
<keyword evidence="1 5" id="KW-1003">Cell membrane</keyword>
<dbReference type="NCBIfam" id="TIGR00997">
    <property type="entry name" value="ispZ"/>
    <property type="match status" value="1"/>
</dbReference>
<feature type="transmembrane region" description="Helical" evidence="5">
    <location>
        <begin position="149"/>
        <end position="168"/>
    </location>
</feature>
<dbReference type="RefSeq" id="WP_016503373.1">
    <property type="nucleotide sequence ID" value="NZ_AMSD01000001.1"/>
</dbReference>
<sequence>MNQIIKFIPLATFFLLYQIYDIYIATAALVISSTIQLILTYILGNLEKIEIITVILIIIFGSMTFFLRDANFIKWKVTAIYLILSIYLTVTHILGQSVIKSMLEKEFTLPDYAWNKLNWGWVSFFLSSAILNIYIAYNYSLNIWVNFKVFGLLAGTLICMLLTSIYIYKNLESGKG</sequence>
<feature type="transmembrane region" description="Helical" evidence="5">
    <location>
        <begin position="119"/>
        <end position="137"/>
    </location>
</feature>
<gene>
    <name evidence="5" type="primary">yciB</name>
    <name evidence="6" type="ORF">O1U_0029</name>
</gene>
<feature type="transmembrane region" description="Helical" evidence="5">
    <location>
        <begin position="49"/>
        <end position="67"/>
    </location>
</feature>
<dbReference type="HAMAP" id="MF_00189">
    <property type="entry name" value="YciB"/>
    <property type="match status" value="1"/>
</dbReference>
<dbReference type="Pfam" id="PF04279">
    <property type="entry name" value="IspA"/>
    <property type="match status" value="1"/>
</dbReference>
<evidence type="ECO:0000256" key="1">
    <source>
        <dbReference type="ARBA" id="ARBA00022475"/>
    </source>
</evidence>
<dbReference type="GO" id="GO:0005886">
    <property type="term" value="C:plasma membrane"/>
    <property type="evidence" value="ECO:0007669"/>
    <property type="project" value="UniProtKB-SubCell"/>
</dbReference>
<comment type="caution">
    <text evidence="6">The sequence shown here is derived from an EMBL/GenBank/DDBJ whole genome shotgun (WGS) entry which is preliminary data.</text>
</comment>